<dbReference type="SUPFAM" id="SSF55021">
    <property type="entry name" value="ACT-like"/>
    <property type="match status" value="2"/>
</dbReference>
<dbReference type="SMART" id="SM00471">
    <property type="entry name" value="HDc"/>
    <property type="match status" value="1"/>
</dbReference>
<feature type="domain" description="ACT" evidence="9">
    <location>
        <begin position="873"/>
        <end position="949"/>
    </location>
</feature>
<dbReference type="EMBL" id="ALYF01000003">
    <property type="protein sequence ID" value="EJW21026.1"/>
    <property type="molecule type" value="Genomic_DNA"/>
</dbReference>
<dbReference type="SUPFAM" id="SSF81891">
    <property type="entry name" value="Poly A polymerase C-terminal region-like"/>
    <property type="match status" value="1"/>
</dbReference>
<evidence type="ECO:0000256" key="1">
    <source>
        <dbReference type="ARBA" id="ARBA00022679"/>
    </source>
</evidence>
<dbReference type="Pfam" id="PF08335">
    <property type="entry name" value="GlnD_UR_UTase"/>
    <property type="match status" value="1"/>
</dbReference>
<dbReference type="STRING" id="1220535.IMCC14465_08220"/>
<dbReference type="InterPro" id="IPR006674">
    <property type="entry name" value="HD_domain"/>
</dbReference>
<comment type="activity regulation">
    <text evidence="7">Uridylyltransferase (UTase) activity is inhibited by glutamine, while glutamine activates uridylyl-removing (UR) activity.</text>
</comment>
<evidence type="ECO:0000256" key="3">
    <source>
        <dbReference type="ARBA" id="ARBA00022737"/>
    </source>
</evidence>
<dbReference type="InterPro" id="IPR013546">
    <property type="entry name" value="PII_UdlTrfase/GS_AdlTrfase"/>
</dbReference>
<comment type="caution">
    <text evidence="11">The sequence shown here is derived from an EMBL/GenBank/DDBJ whole genome shotgun (WGS) entry which is preliminary data.</text>
</comment>
<dbReference type="PATRIC" id="fig|1220535.3.peg.818"/>
<dbReference type="PANTHER" id="PTHR47320:SF1">
    <property type="entry name" value="BIFUNCTIONAL URIDYLYLTRANSFERASE_URIDYLYL-REMOVING ENZYME"/>
    <property type="match status" value="1"/>
</dbReference>
<dbReference type="EC" id="3.1.4.-" evidence="7"/>
<comment type="cofactor">
    <cofactor evidence="7">
        <name>Mg(2+)</name>
        <dbReference type="ChEBI" id="CHEBI:18420"/>
    </cofactor>
</comment>
<protein>
    <recommendedName>
        <fullName evidence="7">Bifunctional uridylyltransferase/uridylyl-removing enzyme</fullName>
        <shortName evidence="7">UTase/UR</shortName>
    </recommendedName>
    <alternativeName>
        <fullName evidence="7">Bifunctional [protein-PII] modification enzyme</fullName>
    </alternativeName>
    <alternativeName>
        <fullName evidence="7">Bifunctional nitrogen sensor protein</fullName>
    </alternativeName>
    <domain>
        <recommendedName>
            <fullName evidence="7">[Protein-PII] uridylyltransferase</fullName>
            <shortName evidence="7">PII uridylyltransferase</shortName>
            <shortName evidence="7">UTase</shortName>
            <ecNumber evidence="7">2.7.7.59</ecNumber>
        </recommendedName>
    </domain>
    <domain>
        <recommendedName>
            <fullName evidence="7">[Protein-PII]-UMP uridylyl-removing enzyme</fullName>
            <shortName evidence="7">UR</shortName>
            <ecNumber evidence="7">3.1.4.-</ecNumber>
        </recommendedName>
    </domain>
</protein>
<dbReference type="PIRSF" id="PIRSF006288">
    <property type="entry name" value="PII_uridyltransf"/>
    <property type="match status" value="1"/>
</dbReference>
<keyword evidence="2 7" id="KW-0548">Nucleotidyltransferase</keyword>
<proteinExistence type="inferred from homology"/>
<feature type="region of interest" description="Disordered" evidence="8">
    <location>
        <begin position="944"/>
        <end position="973"/>
    </location>
</feature>
<dbReference type="Gene3D" id="3.30.460.10">
    <property type="entry name" value="Beta Polymerase, domain 2"/>
    <property type="match status" value="1"/>
</dbReference>
<dbReference type="InterPro" id="IPR003607">
    <property type="entry name" value="HD/PDEase_dom"/>
</dbReference>
<evidence type="ECO:0000256" key="8">
    <source>
        <dbReference type="SAM" id="MobiDB-lite"/>
    </source>
</evidence>
<dbReference type="CDD" id="cd00077">
    <property type="entry name" value="HDc"/>
    <property type="match status" value="1"/>
</dbReference>
<evidence type="ECO:0000256" key="5">
    <source>
        <dbReference type="ARBA" id="ARBA00022842"/>
    </source>
</evidence>
<comment type="caution">
    <text evidence="7">Lacks conserved residue(s) required for the propagation of feature annotation.</text>
</comment>
<dbReference type="CDD" id="cd04900">
    <property type="entry name" value="ACT_UUR-like_1"/>
    <property type="match status" value="1"/>
</dbReference>
<keyword evidence="1 7" id="KW-0808">Transferase</keyword>
<gene>
    <name evidence="7" type="primary">glnD</name>
    <name evidence="11" type="ORF">IMCC14465_08220</name>
</gene>
<dbReference type="SUPFAM" id="SSF81301">
    <property type="entry name" value="Nucleotidyltransferase"/>
    <property type="match status" value="1"/>
</dbReference>
<name>J9DGP4_9PROT</name>
<dbReference type="InterPro" id="IPR002912">
    <property type="entry name" value="ACT_dom"/>
</dbReference>
<dbReference type="PROSITE" id="PS51671">
    <property type="entry name" value="ACT"/>
    <property type="match status" value="2"/>
</dbReference>
<feature type="compositionally biased region" description="Low complexity" evidence="8">
    <location>
        <begin position="954"/>
        <end position="973"/>
    </location>
</feature>
<dbReference type="eggNOG" id="COG2844">
    <property type="taxonomic scope" value="Bacteria"/>
</dbReference>
<reference evidence="11 12" key="1">
    <citation type="journal article" date="2012" name="J. Bacteriol.">
        <title>Genome Sequence of Strain IMCC14465, Isolated from the East Sea, Belonging to the PS1 Clade of Alphaproteobacteria.</title>
        <authorList>
            <person name="Yang S.J."/>
            <person name="Kang I."/>
            <person name="Cho J.C."/>
        </authorList>
    </citation>
    <scope>NUCLEOTIDE SEQUENCE [LARGE SCALE GENOMIC DNA]</scope>
    <source>
        <strain evidence="11 12">IMCC14465</strain>
    </source>
</reference>
<comment type="catalytic activity">
    <reaction evidence="7">
        <text>[protein-PII]-L-tyrosine + UTP = [protein-PII]-uridylyl-L-tyrosine + diphosphate</text>
        <dbReference type="Rhea" id="RHEA:13673"/>
        <dbReference type="Rhea" id="RHEA-COMP:12147"/>
        <dbReference type="Rhea" id="RHEA-COMP:12148"/>
        <dbReference type="ChEBI" id="CHEBI:33019"/>
        <dbReference type="ChEBI" id="CHEBI:46398"/>
        <dbReference type="ChEBI" id="CHEBI:46858"/>
        <dbReference type="ChEBI" id="CHEBI:90602"/>
        <dbReference type="EC" id="2.7.7.59"/>
    </reaction>
</comment>
<dbReference type="InterPro" id="IPR002934">
    <property type="entry name" value="Polymerase_NTP_transf_dom"/>
</dbReference>
<dbReference type="InterPro" id="IPR043519">
    <property type="entry name" value="NT_sf"/>
</dbReference>
<dbReference type="InterPro" id="IPR045865">
    <property type="entry name" value="ACT-like_dom_sf"/>
</dbReference>
<dbReference type="Pfam" id="PF01909">
    <property type="entry name" value="NTP_transf_2"/>
    <property type="match status" value="1"/>
</dbReference>
<comment type="similarity">
    <text evidence="7">Belongs to the GlnD family.</text>
</comment>
<keyword evidence="3" id="KW-0677">Repeat</keyword>
<dbReference type="NCBIfam" id="TIGR01693">
    <property type="entry name" value="UTase_glnD"/>
    <property type="match status" value="1"/>
</dbReference>
<dbReference type="Gene3D" id="3.30.70.260">
    <property type="match status" value="1"/>
</dbReference>
<dbReference type="Pfam" id="PF01966">
    <property type="entry name" value="HD"/>
    <property type="match status" value="1"/>
</dbReference>
<comment type="function">
    <text evidence="7">Modifies, by uridylylation and deuridylylation, the PII regulatory proteins (GlnB and homologs), in response to the nitrogen status of the cell that GlnD senses through the glutamine level. Under low glutamine levels, catalyzes the conversion of the PII proteins and UTP to PII-UMP and PPi, while under higher glutamine levels, GlnD hydrolyzes PII-UMP to PII and UMP (deuridylylation). Thus, controls uridylylation state and activity of the PII proteins, and plays an important role in the regulation of nitrogen metabolism.</text>
</comment>
<dbReference type="Proteomes" id="UP000004836">
    <property type="component" value="Unassembled WGS sequence"/>
</dbReference>
<dbReference type="PROSITE" id="PS51831">
    <property type="entry name" value="HD"/>
    <property type="match status" value="1"/>
</dbReference>
<keyword evidence="12" id="KW-1185">Reference proteome</keyword>
<evidence type="ECO:0000259" key="10">
    <source>
        <dbReference type="PROSITE" id="PS51831"/>
    </source>
</evidence>
<dbReference type="GO" id="GO:0008773">
    <property type="term" value="F:[protein-PII] uridylyltransferase activity"/>
    <property type="evidence" value="ECO:0007669"/>
    <property type="project" value="UniProtKB-UniRule"/>
</dbReference>
<dbReference type="SUPFAM" id="SSF81593">
    <property type="entry name" value="Nucleotidyltransferase substrate binding subunit/domain"/>
    <property type="match status" value="1"/>
</dbReference>
<dbReference type="EC" id="2.7.7.59" evidence="7"/>
<evidence type="ECO:0000256" key="4">
    <source>
        <dbReference type="ARBA" id="ARBA00022801"/>
    </source>
</evidence>
<dbReference type="InterPro" id="IPR010043">
    <property type="entry name" value="UTase/UR"/>
</dbReference>
<evidence type="ECO:0000259" key="9">
    <source>
        <dbReference type="PROSITE" id="PS51671"/>
    </source>
</evidence>
<dbReference type="CDD" id="cd05401">
    <property type="entry name" value="NT_GlnE_GlnD_like"/>
    <property type="match status" value="1"/>
</dbReference>
<evidence type="ECO:0000313" key="11">
    <source>
        <dbReference type="EMBL" id="EJW21026.1"/>
    </source>
</evidence>
<keyword evidence="5 7" id="KW-0460">Magnesium</keyword>
<keyword evidence="4 7" id="KW-0378">Hydrolase</keyword>
<evidence type="ECO:0000313" key="12">
    <source>
        <dbReference type="Proteomes" id="UP000004836"/>
    </source>
</evidence>
<dbReference type="GO" id="GO:0008081">
    <property type="term" value="F:phosphoric diester hydrolase activity"/>
    <property type="evidence" value="ECO:0007669"/>
    <property type="project" value="UniProtKB-UniRule"/>
</dbReference>
<comment type="catalytic activity">
    <reaction evidence="7">
        <text>[protein-PII]-uridylyl-L-tyrosine + H2O = [protein-PII]-L-tyrosine + UMP + H(+)</text>
        <dbReference type="Rhea" id="RHEA:48600"/>
        <dbReference type="Rhea" id="RHEA-COMP:12147"/>
        <dbReference type="Rhea" id="RHEA-COMP:12148"/>
        <dbReference type="ChEBI" id="CHEBI:15377"/>
        <dbReference type="ChEBI" id="CHEBI:15378"/>
        <dbReference type="ChEBI" id="CHEBI:46858"/>
        <dbReference type="ChEBI" id="CHEBI:57865"/>
        <dbReference type="ChEBI" id="CHEBI:90602"/>
    </reaction>
</comment>
<dbReference type="PANTHER" id="PTHR47320">
    <property type="entry name" value="BIFUNCTIONAL URIDYLYLTRANSFERASE/URIDYLYL-REMOVING ENZYME"/>
    <property type="match status" value="1"/>
</dbReference>
<feature type="domain" description="ACT" evidence="9">
    <location>
        <begin position="763"/>
        <end position="845"/>
    </location>
</feature>
<dbReference type="AlphaFoldDB" id="J9DGP4"/>
<feature type="region of interest" description="Uridylyltransferase" evidence="7">
    <location>
        <begin position="1"/>
        <end position="404"/>
    </location>
</feature>
<organism evidence="11 12">
    <name type="scientific">alpha proteobacterium IMCC14465</name>
    <dbReference type="NCBI Taxonomy" id="1220535"/>
    <lineage>
        <taxon>Bacteria</taxon>
        <taxon>Pseudomonadati</taxon>
        <taxon>Pseudomonadota</taxon>
        <taxon>Alphaproteobacteria</taxon>
        <taxon>PS1 clade</taxon>
    </lineage>
</organism>
<dbReference type="GO" id="GO:0006808">
    <property type="term" value="P:regulation of nitrogen utilization"/>
    <property type="evidence" value="ECO:0007669"/>
    <property type="project" value="UniProtKB-UniRule"/>
</dbReference>
<evidence type="ECO:0000256" key="7">
    <source>
        <dbReference type="HAMAP-Rule" id="MF_00277"/>
    </source>
</evidence>
<dbReference type="CDD" id="cd04899">
    <property type="entry name" value="ACT_ACR-UUR-like_2"/>
    <property type="match status" value="1"/>
</dbReference>
<dbReference type="NCBIfam" id="NF003467">
    <property type="entry name" value="PRK05092.1"/>
    <property type="match status" value="1"/>
</dbReference>
<dbReference type="Pfam" id="PF24931">
    <property type="entry name" value="ACT_ACR9_3rd"/>
    <property type="match status" value="1"/>
</dbReference>
<dbReference type="HAMAP" id="MF_00277">
    <property type="entry name" value="PII_uridylyl_transf"/>
    <property type="match status" value="1"/>
</dbReference>
<evidence type="ECO:0000256" key="2">
    <source>
        <dbReference type="ARBA" id="ARBA00022695"/>
    </source>
</evidence>
<comment type="domain">
    <text evidence="7">Has four distinct domains: an N-terminal nucleotidyltransferase (NT) domain responsible for UTase activity, a central HD domain that encodes UR activity, and two C-terminal ACT domains that seem to have a role in glutamine sensing.</text>
</comment>
<evidence type="ECO:0000256" key="6">
    <source>
        <dbReference type="ARBA" id="ARBA00023268"/>
    </source>
</evidence>
<sequence>MKISVEVWVNGLMGNKQSKKLKKPYTAEKIRKAFDKIADAHVGVPYEAGSPARAEALEMLKKTLSKGHKRAHKNLLNRDYRGGKCAEVISSLMDNIIVELARFGNNLLTGQDGQPISCSIVAVGGYGRGRLAPGSDIDLLFITPKDQNKNLGKNSGKNSGNNQDKSSLELVEFILYMLWDMGLKVGHATRDVEDCIVHAKEDMTIRTAMLESRFLTGNEDLFLKFRQKFASKILSGSARNFVKAKLDERDLRHKRSGESRYLVEPNVKEGKGGLRDLNTLFWIAKYCYAVDTVDELVDCGFLSRDELNLFKRCDNFLWAVRSHLHFLTGRAEERLGFDNQTAMAEAMGFKSTSGLNKVERFMRQYFLIAKDVGDLTRIFCARLEAEQTKPGRLARLPALFQRQKQVHGFTISGQRLTMVRSDVFRKNPVNLIRMFKLANDYKLLIHPDTLREVTRSRHLIDKNLREHPEANKLFLEILTSRNHPERILRRMNEAGVLGKLLPDFGRIVAMMQFNMYHHYTADEHLLRAIGILSELERGELEDDHPLAHRLMTQNINRKVIYLAVLLHDIAKGRPEDHSLAGARIARRLGPRLSLTKNETELVEWLVEYHLVMSDTAQRRDLTDPQTIEDFVASVQTLERLRHLLVLTVVDIRAVGPGVWNGWKGQLLRELYFEAEAMLVGSASHANRPLRVANAQKEFLDVLQVNMPDWSEAKCKKYIARHHDAYWLSYDIETKIKHAALLSSFDGHGFQIDVTEDKKQDVLELNFTCPDHPGLFSRLSGACAVAGLTIVDAKLAITRDGMALDVLRLQEPARENFPDKERVKRLISTIESVLRGDILPPDRLADAPFSRRVNAFKLVNNVMIDNDVSSHSTVIEVSGLDRPGLLYALAKTLFNLNVTIVSARAVTFGERAVDVFYVQDLTGEKVTRKSKLTAIMDSLQMVLTNQDKPIPTKPSKQAKQAKQSKQAKQGSKAA</sequence>
<accession>J9DGP4</accession>
<keyword evidence="6 7" id="KW-0511">Multifunctional enzyme</keyword>
<dbReference type="Gene3D" id="1.10.3090.10">
    <property type="entry name" value="cca-adding enzyme, domain 2"/>
    <property type="match status" value="1"/>
</dbReference>
<feature type="domain" description="HD" evidence="10">
    <location>
        <begin position="521"/>
        <end position="643"/>
    </location>
</feature>